<name>A0A2X2SS40_CAPOC</name>
<dbReference type="Proteomes" id="UP000250169">
    <property type="component" value="Unassembled WGS sequence"/>
</dbReference>
<dbReference type="RefSeq" id="WP_009419988.1">
    <property type="nucleotide sequence ID" value="NZ_UARG01000017.1"/>
</dbReference>
<reference evidence="3 4" key="1">
    <citation type="submission" date="2018-06" db="EMBL/GenBank/DDBJ databases">
        <authorList>
            <consortium name="Pathogen Informatics"/>
            <person name="Doyle S."/>
        </authorList>
    </citation>
    <scope>NUCLEOTIDE SEQUENCE [LARGE SCALE GENOMIC DNA]</scope>
    <source>
        <strain evidence="2 4">NCTC11545</strain>
        <strain evidence="1 3">NCTC11546</strain>
    </source>
</reference>
<sequence length="112" mass="13178">MKRFLFFISFVFLSCASKQDVSLMNQKEIPLSSDNATSSEPYGYKDNKGVWRRFDRGKNIKVLYENKFYSLKDFQGKYKMDTFKKITFIKEKKEIIALTNDETCEGIINISE</sequence>
<evidence type="ECO:0000313" key="3">
    <source>
        <dbReference type="Proteomes" id="UP000249891"/>
    </source>
</evidence>
<dbReference type="AlphaFoldDB" id="A0A2X2SS40"/>
<dbReference type="EMBL" id="UARG01000017">
    <property type="protein sequence ID" value="SQA77979.1"/>
    <property type="molecule type" value="Genomic_DNA"/>
</dbReference>
<evidence type="ECO:0008006" key="5">
    <source>
        <dbReference type="Google" id="ProtNLM"/>
    </source>
</evidence>
<gene>
    <name evidence="2" type="ORF">NCTC11545_00593</name>
    <name evidence="1" type="ORF">NCTC11546_01204</name>
</gene>
<protein>
    <recommendedName>
        <fullName evidence="5">Lipoprotein</fullName>
    </recommendedName>
</protein>
<dbReference type="PROSITE" id="PS51257">
    <property type="entry name" value="PROKAR_LIPOPROTEIN"/>
    <property type="match status" value="1"/>
</dbReference>
<evidence type="ECO:0000313" key="1">
    <source>
        <dbReference type="EMBL" id="SQA77979.1"/>
    </source>
</evidence>
<organism evidence="2 4">
    <name type="scientific">Capnocytophaga ochracea</name>
    <dbReference type="NCBI Taxonomy" id="1018"/>
    <lineage>
        <taxon>Bacteria</taxon>
        <taxon>Pseudomonadati</taxon>
        <taxon>Bacteroidota</taxon>
        <taxon>Flavobacteriia</taxon>
        <taxon>Flavobacteriales</taxon>
        <taxon>Flavobacteriaceae</taxon>
        <taxon>Capnocytophaga</taxon>
    </lineage>
</organism>
<evidence type="ECO:0000313" key="4">
    <source>
        <dbReference type="Proteomes" id="UP000250169"/>
    </source>
</evidence>
<dbReference type="Proteomes" id="UP000249891">
    <property type="component" value="Unassembled WGS sequence"/>
</dbReference>
<dbReference type="EMBL" id="UAVS01000001">
    <property type="protein sequence ID" value="SQA93227.1"/>
    <property type="molecule type" value="Genomic_DNA"/>
</dbReference>
<proteinExistence type="predicted"/>
<accession>A0A2X2SS40</accession>
<evidence type="ECO:0000313" key="2">
    <source>
        <dbReference type="EMBL" id="SQA93227.1"/>
    </source>
</evidence>